<dbReference type="WBParaSite" id="HCON_00122320-00001">
    <property type="protein sequence ID" value="HCON_00122320-00001"/>
    <property type="gene ID" value="HCON_00122320"/>
</dbReference>
<evidence type="ECO:0000256" key="4">
    <source>
        <dbReference type="ARBA" id="ARBA00022989"/>
    </source>
</evidence>
<feature type="transmembrane region" description="Helical" evidence="6">
    <location>
        <begin position="75"/>
        <end position="94"/>
    </location>
</feature>
<keyword evidence="7" id="KW-1185">Reference proteome</keyword>
<keyword evidence="5 6" id="KW-0472">Membrane</keyword>
<dbReference type="GO" id="GO:0004888">
    <property type="term" value="F:transmembrane signaling receptor activity"/>
    <property type="evidence" value="ECO:0007669"/>
    <property type="project" value="InterPro"/>
</dbReference>
<dbReference type="InterPro" id="IPR051119">
    <property type="entry name" value="Nematode_SR-like"/>
</dbReference>
<dbReference type="Gene3D" id="1.20.1070.10">
    <property type="entry name" value="Rhodopsin 7-helix transmembrane proteins"/>
    <property type="match status" value="1"/>
</dbReference>
<feature type="transmembrane region" description="Helical" evidence="6">
    <location>
        <begin position="205"/>
        <end position="224"/>
    </location>
</feature>
<feature type="transmembrane region" description="Helical" evidence="6">
    <location>
        <begin position="124"/>
        <end position="145"/>
    </location>
</feature>
<organism evidence="7 8">
    <name type="scientific">Haemonchus contortus</name>
    <name type="common">Barber pole worm</name>
    <dbReference type="NCBI Taxonomy" id="6289"/>
    <lineage>
        <taxon>Eukaryota</taxon>
        <taxon>Metazoa</taxon>
        <taxon>Ecdysozoa</taxon>
        <taxon>Nematoda</taxon>
        <taxon>Chromadorea</taxon>
        <taxon>Rhabditida</taxon>
        <taxon>Rhabditina</taxon>
        <taxon>Rhabditomorpha</taxon>
        <taxon>Strongyloidea</taxon>
        <taxon>Trichostrongylidae</taxon>
        <taxon>Haemonchus</taxon>
    </lineage>
</organism>
<reference evidence="8" key="1">
    <citation type="submission" date="2020-12" db="UniProtKB">
        <authorList>
            <consortium name="WormBaseParasite"/>
        </authorList>
    </citation>
    <scope>IDENTIFICATION</scope>
    <source>
        <strain evidence="8">MHco3</strain>
    </source>
</reference>
<evidence type="ECO:0000313" key="8">
    <source>
        <dbReference type="WBParaSite" id="HCON_00122320-00001"/>
    </source>
</evidence>
<accession>A0A7I4YNF5</accession>
<dbReference type="AlphaFoldDB" id="A0A7I4YNF5"/>
<protein>
    <recommendedName>
        <fullName evidence="6">Serpentine receptor class gamma</fullName>
    </recommendedName>
</protein>
<evidence type="ECO:0000256" key="5">
    <source>
        <dbReference type="ARBA" id="ARBA00023136"/>
    </source>
</evidence>
<keyword evidence="4 6" id="KW-1133">Transmembrane helix</keyword>
<comment type="similarity">
    <text evidence="2 6">Belongs to the nematode receptor-like protein srg family.</text>
</comment>
<evidence type="ECO:0000256" key="6">
    <source>
        <dbReference type="RuleBase" id="RU280813"/>
    </source>
</evidence>
<evidence type="ECO:0000256" key="3">
    <source>
        <dbReference type="ARBA" id="ARBA00022692"/>
    </source>
</evidence>
<dbReference type="GO" id="GO:0016020">
    <property type="term" value="C:membrane"/>
    <property type="evidence" value="ECO:0007669"/>
    <property type="project" value="UniProtKB-SubCell"/>
</dbReference>
<name>A0A7I4YNF5_HAECO</name>
<dbReference type="Pfam" id="PF02118">
    <property type="entry name" value="Srg"/>
    <property type="match status" value="1"/>
</dbReference>
<feature type="transmembrane region" description="Helical" evidence="6">
    <location>
        <begin position="30"/>
        <end position="54"/>
    </location>
</feature>
<evidence type="ECO:0000256" key="2">
    <source>
        <dbReference type="ARBA" id="ARBA00005692"/>
    </source>
</evidence>
<dbReference type="SUPFAM" id="SSF81321">
    <property type="entry name" value="Family A G protein-coupled receptor-like"/>
    <property type="match status" value="1"/>
</dbReference>
<dbReference type="PANTHER" id="PTHR31627">
    <property type="entry name" value="SERPENTINE RECEPTOR CLASS GAMMA-RELATED"/>
    <property type="match status" value="1"/>
</dbReference>
<dbReference type="PANTHER" id="PTHR31627:SF42">
    <property type="entry name" value="G_PROTEIN_RECEP_F1_2 DOMAIN-CONTAINING PROTEIN-RELATED"/>
    <property type="match status" value="1"/>
</dbReference>
<comment type="subcellular location">
    <subcellularLocation>
        <location evidence="1">Membrane</location>
        <topology evidence="1">Multi-pass membrane protein</topology>
    </subcellularLocation>
</comment>
<dbReference type="InterPro" id="IPR000609">
    <property type="entry name" value="7TM_GPCR_serpentine_rcpt_Srg"/>
</dbReference>
<dbReference type="Proteomes" id="UP000025227">
    <property type="component" value="Unplaced"/>
</dbReference>
<proteinExistence type="inferred from homology"/>
<comment type="caution">
    <text evidence="6">Lacks conserved residue(s) required for the propagation of feature annotation.</text>
</comment>
<evidence type="ECO:0000313" key="7">
    <source>
        <dbReference type="Proteomes" id="UP000025227"/>
    </source>
</evidence>
<feature type="transmembrane region" description="Helical" evidence="6">
    <location>
        <begin position="166"/>
        <end position="185"/>
    </location>
</feature>
<dbReference type="GO" id="GO:0007606">
    <property type="term" value="P:sensory perception of chemical stimulus"/>
    <property type="evidence" value="ECO:0007669"/>
    <property type="project" value="UniProtKB-UniRule"/>
</dbReference>
<evidence type="ECO:0000256" key="1">
    <source>
        <dbReference type="ARBA" id="ARBA00004141"/>
    </source>
</evidence>
<keyword evidence="3 6" id="KW-0812">Transmembrane</keyword>
<sequence length="258" mass="29404">IGVADVISVSTSCFHRLNRDLRLSPDYRHIVKLASILSGLAFVAHMIGNVIITINRYSTLCLLQKYDKYWKRRNVWILIAIQYTIASVSFLQTFGAKLVYDQYADGTFFYVGLEKGFNLANRSIYVAVCMIYAIVSINLNVRLLLEWHRLSQAGNLSRHSRQEKGLVLYAMSVFLFSALMCAQQLTKGFAVFTDNKSLNMWATLHFYWINDAMVIIPPLSLLLLSSELRREIINFCKCTRRKAGNIALHSTISSESVN</sequence>